<dbReference type="InterPro" id="IPR022796">
    <property type="entry name" value="Chloroa_b-bind"/>
</dbReference>
<feature type="transmembrane region" description="Helical" evidence="7">
    <location>
        <begin position="93"/>
        <end position="114"/>
    </location>
</feature>
<evidence type="ECO:0000256" key="8">
    <source>
        <dbReference type="SAM" id="MobiDB-lite"/>
    </source>
</evidence>
<feature type="region of interest" description="Disordered" evidence="8">
    <location>
        <begin position="495"/>
        <end position="514"/>
    </location>
</feature>
<feature type="compositionally biased region" description="Low complexity" evidence="8">
    <location>
        <begin position="348"/>
        <end position="367"/>
    </location>
</feature>
<keyword evidence="7" id="KW-0603">Photosystem I</keyword>
<reference evidence="9 10" key="1">
    <citation type="journal article" date="2023" name="Commun. Biol.">
        <title>Reorganization of the ancestral sex-determining regions during the evolution of trioecy in Pleodorina starrii.</title>
        <authorList>
            <person name="Takahashi K."/>
            <person name="Suzuki S."/>
            <person name="Kawai-Toyooka H."/>
            <person name="Yamamoto K."/>
            <person name="Hamaji T."/>
            <person name="Ootsuki R."/>
            <person name="Yamaguchi H."/>
            <person name="Kawachi M."/>
            <person name="Higashiyama T."/>
            <person name="Nozaki H."/>
        </authorList>
    </citation>
    <scope>NUCLEOTIDE SEQUENCE [LARGE SCALE GENOMIC DNA]</scope>
    <source>
        <strain evidence="9 10">NIES-4479</strain>
    </source>
</reference>
<keyword evidence="7" id="KW-0472">Membrane</keyword>
<feature type="binding site" description="axial binding residue" evidence="6">
    <location>
        <position position="566"/>
    </location>
    <ligand>
        <name>chlorophyll b</name>
        <dbReference type="ChEBI" id="CHEBI:61721"/>
        <label>1</label>
    </ligand>
    <ligandPart>
        <name>Mg</name>
        <dbReference type="ChEBI" id="CHEBI:25107"/>
    </ligandPart>
</feature>
<dbReference type="SUPFAM" id="SSF103511">
    <property type="entry name" value="Chlorophyll a-b binding protein"/>
    <property type="match status" value="1"/>
</dbReference>
<dbReference type="GO" id="GO:0016168">
    <property type="term" value="F:chlorophyll binding"/>
    <property type="evidence" value="ECO:0007669"/>
    <property type="project" value="UniProtKB-KW"/>
</dbReference>
<dbReference type="GO" id="GO:0009765">
    <property type="term" value="P:photosynthesis, light harvesting"/>
    <property type="evidence" value="ECO:0007669"/>
    <property type="project" value="InterPro"/>
</dbReference>
<feature type="binding site" evidence="6">
    <location>
        <position position="689"/>
    </location>
    <ligand>
        <name>chlorophyll a</name>
        <dbReference type="ChEBI" id="CHEBI:58416"/>
        <label>1</label>
    </ligand>
</feature>
<evidence type="ECO:0000256" key="3">
    <source>
        <dbReference type="ARBA" id="ARBA00022531"/>
    </source>
</evidence>
<dbReference type="GO" id="GO:0009523">
    <property type="term" value="C:photosystem II"/>
    <property type="evidence" value="ECO:0007669"/>
    <property type="project" value="UniProtKB-KW"/>
</dbReference>
<keyword evidence="3 7" id="KW-0602">Photosynthesis</keyword>
<dbReference type="Pfam" id="PF12263">
    <property type="entry name" value="DUF3611"/>
    <property type="match status" value="1"/>
</dbReference>
<feature type="compositionally biased region" description="Low complexity" evidence="8">
    <location>
        <begin position="449"/>
        <end position="478"/>
    </location>
</feature>
<organism evidence="9 10">
    <name type="scientific">Pleodorina starrii</name>
    <dbReference type="NCBI Taxonomy" id="330485"/>
    <lineage>
        <taxon>Eukaryota</taxon>
        <taxon>Viridiplantae</taxon>
        <taxon>Chlorophyta</taxon>
        <taxon>core chlorophytes</taxon>
        <taxon>Chlorophyceae</taxon>
        <taxon>CS clade</taxon>
        <taxon>Chlamydomonadales</taxon>
        <taxon>Volvocaceae</taxon>
        <taxon>Pleodorina</taxon>
    </lineage>
</organism>
<feature type="region of interest" description="Disordered" evidence="8">
    <location>
        <begin position="417"/>
        <end position="490"/>
    </location>
</feature>
<feature type="compositionally biased region" description="Polar residues" evidence="8">
    <location>
        <begin position="497"/>
        <end position="508"/>
    </location>
</feature>
<name>A0A9W6EXC3_9CHLO</name>
<evidence type="ECO:0000256" key="5">
    <source>
        <dbReference type="ARBA" id="ARBA00022991"/>
    </source>
</evidence>
<comment type="caution">
    <text evidence="9">The sequence shown here is derived from an EMBL/GenBank/DDBJ whole genome shotgun (WGS) entry which is preliminary data.</text>
</comment>
<protein>
    <recommendedName>
        <fullName evidence="7">Chlorophyll a-b binding protein, chloroplastic</fullName>
    </recommendedName>
</protein>
<keyword evidence="4 7" id="KW-0934">Plastid</keyword>
<feature type="binding site" evidence="6">
    <location>
        <position position="561"/>
    </location>
    <ligand>
        <name>chlorophyll a</name>
        <dbReference type="ChEBI" id="CHEBI:58416"/>
        <label>1</label>
    </ligand>
</feature>
<comment type="similarity">
    <text evidence="7">Belongs to the light-harvesting chlorophyll a/b-binding (LHC) protein family.</text>
</comment>
<dbReference type="Gene3D" id="1.10.3460.10">
    <property type="entry name" value="Chlorophyll a/b binding protein domain"/>
    <property type="match status" value="1"/>
</dbReference>
<keyword evidence="5 7" id="KW-0157">Chromophore</keyword>
<keyword evidence="2 7" id="KW-0150">Chloroplast</keyword>
<evidence type="ECO:0000256" key="1">
    <source>
        <dbReference type="ARBA" id="ARBA00022494"/>
    </source>
</evidence>
<evidence type="ECO:0000313" key="10">
    <source>
        <dbReference type="Proteomes" id="UP001165080"/>
    </source>
</evidence>
<accession>A0A9W6EXC3</accession>
<feature type="binding site" evidence="6">
    <location>
        <position position="694"/>
    </location>
    <ligand>
        <name>chlorophyll a</name>
        <dbReference type="ChEBI" id="CHEBI:58416"/>
        <label>1</label>
    </ligand>
</feature>
<evidence type="ECO:0000256" key="7">
    <source>
        <dbReference type="RuleBase" id="RU363080"/>
    </source>
</evidence>
<dbReference type="GO" id="GO:0009522">
    <property type="term" value="C:photosystem I"/>
    <property type="evidence" value="ECO:0007669"/>
    <property type="project" value="UniProtKB-KW"/>
</dbReference>
<gene>
    <name evidence="9" type="primary">PLEST000830</name>
    <name evidence="9" type="ORF">PLESTB_000079100</name>
</gene>
<feature type="binding site" evidence="6">
    <location>
        <position position="721"/>
    </location>
    <ligand>
        <name>chlorophyll a</name>
        <dbReference type="ChEBI" id="CHEBI:58416"/>
        <label>1</label>
    </ligand>
</feature>
<comment type="subcellular location">
    <subcellularLocation>
        <location evidence="7">Plastid</location>
        <location evidence="7">Chloroplast thylakoid membrane</location>
    </subcellularLocation>
</comment>
<dbReference type="PANTHER" id="PTHR21649">
    <property type="entry name" value="CHLOROPHYLL A/B BINDING PROTEIN"/>
    <property type="match status" value="1"/>
</dbReference>
<dbReference type="AlphaFoldDB" id="A0A9W6EXC3"/>
<feature type="transmembrane region" description="Helical" evidence="7">
    <location>
        <begin position="183"/>
        <end position="206"/>
    </location>
</feature>
<feature type="binding site" evidence="6">
    <location>
        <position position="612"/>
    </location>
    <ligand>
        <name>chlorophyll a</name>
        <dbReference type="ChEBI" id="CHEBI:58416"/>
        <label>1</label>
    </ligand>
</feature>
<evidence type="ECO:0000256" key="2">
    <source>
        <dbReference type="ARBA" id="ARBA00022528"/>
    </source>
</evidence>
<keyword evidence="7" id="KW-0604">Photosystem II</keyword>
<keyword evidence="1 6" id="KW-0148">Chlorophyll</keyword>
<feature type="transmembrane region" description="Helical" evidence="7">
    <location>
        <begin position="243"/>
        <end position="261"/>
    </location>
</feature>
<dbReference type="GO" id="GO:0009535">
    <property type="term" value="C:chloroplast thylakoid membrane"/>
    <property type="evidence" value="ECO:0007669"/>
    <property type="project" value="UniProtKB-SubCell"/>
</dbReference>
<comment type="function">
    <text evidence="7">The light-harvesting complex (LHC) functions as a light receptor, it captures and delivers excitation energy to photosystems with which it is closely associated.</text>
</comment>
<feature type="binding site" evidence="6">
    <location>
        <position position="564"/>
    </location>
    <ligand>
        <name>chlorophyll a</name>
        <dbReference type="ChEBI" id="CHEBI:58416"/>
        <label>1</label>
    </ligand>
</feature>
<evidence type="ECO:0000313" key="9">
    <source>
        <dbReference type="EMBL" id="GLC48284.1"/>
    </source>
</evidence>
<dbReference type="InterPro" id="IPR001344">
    <property type="entry name" value="Chloro_AB-bd_pln"/>
</dbReference>
<sequence>MECALHSPCRAGVLVRARASTSSTRPVFQRPFSAHRYRGAHPSPSKEQEQQPLDVSRQAVDYGYPSAPELPPERMGEAARRALWRATGAVRRYGWLSFWAQLTLSVVGGVILLFSVAFTSQSGPKASLYLTLFGILAGFLSTFWNFGYTRTALKMQAYLDAAPGQEVPKVKKQQVVDMVTRGIFINMTGLAATLAGVQALVGMLVAKTLQISSYPFMAAASGGNYNPVVALDVFLVQAATNTLLGHFVSLACSLWLLHVVGEGQGLRFQRFVSLELIKQRSDDTQLPSLPSFSLEADADAGGELLKTNAGRPLQVPPRPGGDGGGGGGASGRKPTPPRPQPAFRDTVSASASSSSSVASSSSGSSISNKAGYSGFTGGVLRGSSGGSSSSSSSSGGYSGRGSGPVVAASALALSWSDESPGWKDIPAPPPPRPATAAAAAAPPPPSKPSPSSSASASLTSTSTRGAAAASTAPLSLPPGEDPDILSPAPLSFRASGVASTSGRGQPSSDAADRPLLFPTKDSLTYLDGTLPGDFGFDPLGLFDPANGSAGFMSQRWLHTAELMHGRWAMLGAAGCLAPEYLAHEKVIPKATGLLWFKTGFLPPVSAGFDYGLSLDVLFVLQMVMMGAAEGLRGAEYARPGCLRDMRLLGMERLIATTRCGSTVYPGGLMFNPLGLGDRPAAMRELQQSEIRHGRLAMLACLGYAAQAVVTGRGPYDNWVRHLDDPEANNVLALMGNVLVPPQ</sequence>
<keyword evidence="7" id="KW-0812">Transmembrane</keyword>
<keyword evidence="7" id="KW-1133">Transmembrane helix</keyword>
<evidence type="ECO:0000256" key="4">
    <source>
        <dbReference type="ARBA" id="ARBA00022640"/>
    </source>
</evidence>
<dbReference type="EMBL" id="BRXU01000001">
    <property type="protein sequence ID" value="GLC48284.1"/>
    <property type="molecule type" value="Genomic_DNA"/>
</dbReference>
<feature type="binding site" evidence="6">
    <location>
        <position position="706"/>
    </location>
    <ligand>
        <name>chlorophyll a</name>
        <dbReference type="ChEBI" id="CHEBI:58416"/>
        <label>1</label>
    </ligand>
</feature>
<feature type="compositionally biased region" description="Gly residues" evidence="8">
    <location>
        <begin position="320"/>
        <end position="330"/>
    </location>
</feature>
<feature type="region of interest" description="Disordered" evidence="8">
    <location>
        <begin position="306"/>
        <end position="368"/>
    </location>
</feature>
<feature type="transmembrane region" description="Helical" evidence="7">
    <location>
        <begin position="126"/>
        <end position="146"/>
    </location>
</feature>
<keyword evidence="10" id="KW-1185">Reference proteome</keyword>
<evidence type="ECO:0000256" key="6">
    <source>
        <dbReference type="PIRSR" id="PIRSR601344-1"/>
    </source>
</evidence>
<keyword evidence="7" id="KW-0793">Thylakoid</keyword>
<dbReference type="InterPro" id="IPR022051">
    <property type="entry name" value="DUF3611"/>
</dbReference>
<dbReference type="Pfam" id="PF00504">
    <property type="entry name" value="Chloroa_b-bind"/>
    <property type="match status" value="1"/>
</dbReference>
<feature type="compositionally biased region" description="Low complexity" evidence="8">
    <location>
        <begin position="386"/>
        <end position="395"/>
    </location>
</feature>
<feature type="region of interest" description="Disordered" evidence="8">
    <location>
        <begin position="382"/>
        <end position="404"/>
    </location>
</feature>
<proteinExistence type="inferred from homology"/>
<dbReference type="Proteomes" id="UP001165080">
    <property type="component" value="Unassembled WGS sequence"/>
</dbReference>
<dbReference type="OrthoDB" id="5900at2759"/>